<dbReference type="GO" id="GO:0000271">
    <property type="term" value="P:polysaccharide biosynthetic process"/>
    <property type="evidence" value="ECO:0007669"/>
    <property type="project" value="TreeGrafter"/>
</dbReference>
<dbReference type="PANTHER" id="PTHR30244:SF34">
    <property type="entry name" value="DTDP-4-AMINO-4,6-DIDEOXYGALACTOSE TRANSAMINASE"/>
    <property type="match status" value="1"/>
</dbReference>
<dbReference type="SUPFAM" id="SSF53383">
    <property type="entry name" value="PLP-dependent transferases"/>
    <property type="match status" value="1"/>
</dbReference>
<protein>
    <submittedName>
        <fullName evidence="1">UDP-4-amino-4-deoxy-L-arabinose--oxoglutarate aminotransferase</fullName>
        <ecNumber evidence="1">2.6.1.87</ecNumber>
    </submittedName>
</protein>
<comment type="caution">
    <text evidence="1">The sequence shown here is derived from an EMBL/GenBank/DDBJ whole genome shotgun (WGS) entry which is preliminary data.</text>
</comment>
<dbReference type="EMBL" id="CAJHIR010000098">
    <property type="protein sequence ID" value="CAD6494917.1"/>
    <property type="molecule type" value="Genomic_DNA"/>
</dbReference>
<proteinExistence type="predicted"/>
<sequence>MDVDERTFNINPDDALEKITDRTKAIIGVHLFGHPFDVKTIQDICEDRNLILIEDCAQAHDAEYEGRRVGSFGLVSCFSFYATKNMTTGEGGMITTDSNEIAETCRLLRNHGESQKYCHTMLGYNYRMTDIQAAIGLAQLKKLDGFSEKRIKNAVHLNKHLKVPGLDIPSVKKGVKHVYHQYAVTIEEGEGFPMSRDEFMQYLKEKGIGCAIHYPLPIHKQPLYQQLGYTDENVQCPVAAALSEKILSLPVHPALTEKDLRYITEVINNLKSNRED</sequence>
<dbReference type="Gene3D" id="3.40.640.10">
    <property type="entry name" value="Type I PLP-dependent aspartate aminotransferase-like (Major domain)"/>
    <property type="match status" value="1"/>
</dbReference>
<dbReference type="GO" id="GO:0099620">
    <property type="term" value="F:UDP-4-amino-4-deoxy-L-arabinose aminotransferase"/>
    <property type="evidence" value="ECO:0007669"/>
    <property type="project" value="UniProtKB-EC"/>
</dbReference>
<name>A0A811TBP5_9EURY</name>
<dbReference type="EC" id="2.6.1.87" evidence="1"/>
<organism evidence="1 2">
    <name type="scientific">Candidatus Argoarchaeum ethanivorans</name>
    <dbReference type="NCBI Taxonomy" id="2608793"/>
    <lineage>
        <taxon>Archaea</taxon>
        <taxon>Methanobacteriati</taxon>
        <taxon>Methanobacteriota</taxon>
        <taxon>Stenosarchaea group</taxon>
        <taxon>Methanomicrobia</taxon>
        <taxon>Methanosarcinales</taxon>
        <taxon>Methanosarcinales incertae sedis</taxon>
        <taxon>GOM Arc I cluster</taxon>
        <taxon>Candidatus Argoarchaeum</taxon>
    </lineage>
</organism>
<dbReference type="InterPro" id="IPR015424">
    <property type="entry name" value="PyrdxlP-dep_Trfase"/>
</dbReference>
<dbReference type="Gene3D" id="3.90.1150.10">
    <property type="entry name" value="Aspartate Aminotransferase, domain 1"/>
    <property type="match status" value="1"/>
</dbReference>
<accession>A0A811TBP5</accession>
<keyword evidence="1" id="KW-0032">Aminotransferase</keyword>
<dbReference type="InterPro" id="IPR015422">
    <property type="entry name" value="PyrdxlP-dep_Trfase_small"/>
</dbReference>
<evidence type="ECO:0000313" key="2">
    <source>
        <dbReference type="Proteomes" id="UP000612009"/>
    </source>
</evidence>
<evidence type="ECO:0000313" key="1">
    <source>
        <dbReference type="EMBL" id="CAD6494917.1"/>
    </source>
</evidence>
<gene>
    <name evidence="1" type="primary">arnB</name>
    <name evidence="1" type="ORF">LAKADJCE_00997</name>
</gene>
<dbReference type="CDD" id="cd00616">
    <property type="entry name" value="AHBA_syn"/>
    <property type="match status" value="1"/>
</dbReference>
<dbReference type="GO" id="GO:0030170">
    <property type="term" value="F:pyridoxal phosphate binding"/>
    <property type="evidence" value="ECO:0007669"/>
    <property type="project" value="TreeGrafter"/>
</dbReference>
<reference evidence="1" key="1">
    <citation type="submission" date="2020-10" db="EMBL/GenBank/DDBJ databases">
        <authorList>
            <person name="Hahn C.J."/>
            <person name="Laso-Perez R."/>
            <person name="Vulcano F."/>
            <person name="Vaziourakis K.-M."/>
            <person name="Stokke R."/>
            <person name="Steen I.H."/>
            <person name="Teske A."/>
            <person name="Boetius A."/>
            <person name="Liebeke M."/>
            <person name="Amann R."/>
            <person name="Knittel K."/>
        </authorList>
    </citation>
    <scope>NUCLEOTIDE SEQUENCE</scope>
    <source>
        <strain evidence="1">Gfbio:e3339647-f889-4370-9287-4fb5cb688e4c:AG392J18_GoMArc1</strain>
    </source>
</reference>
<dbReference type="InterPro" id="IPR000653">
    <property type="entry name" value="DegT/StrS_aminotransferase"/>
</dbReference>
<dbReference type="Pfam" id="PF01041">
    <property type="entry name" value="DegT_DnrJ_EryC1"/>
    <property type="match status" value="1"/>
</dbReference>
<dbReference type="PANTHER" id="PTHR30244">
    <property type="entry name" value="TRANSAMINASE"/>
    <property type="match status" value="1"/>
</dbReference>
<dbReference type="Proteomes" id="UP000612009">
    <property type="component" value="Unassembled WGS sequence"/>
</dbReference>
<keyword evidence="1" id="KW-0808">Transferase</keyword>
<dbReference type="AlphaFoldDB" id="A0A811TBP5"/>
<dbReference type="InterPro" id="IPR015421">
    <property type="entry name" value="PyrdxlP-dep_Trfase_major"/>
</dbReference>